<dbReference type="GO" id="GO:0051539">
    <property type="term" value="F:4 iron, 4 sulfur cluster binding"/>
    <property type="evidence" value="ECO:0007669"/>
    <property type="project" value="UniProtKB-KW"/>
</dbReference>
<keyword evidence="3 7" id="KW-0408">Iron</keyword>
<feature type="binding site" evidence="7">
    <location>
        <position position="17"/>
    </location>
    <ligand>
        <name>[4Fe-4S] cluster</name>
        <dbReference type="ChEBI" id="CHEBI:49883"/>
    </ligand>
</feature>
<evidence type="ECO:0000256" key="4">
    <source>
        <dbReference type="ARBA" id="ARBA00023014"/>
    </source>
</evidence>
<evidence type="ECO:0000256" key="2">
    <source>
        <dbReference type="ARBA" id="ARBA00022723"/>
    </source>
</evidence>
<dbReference type="InterPro" id="IPR016218">
    <property type="entry name" value="AcylCoA_decarb/synth_gsu"/>
</dbReference>
<dbReference type="GO" id="GO:0005506">
    <property type="term" value="F:iron ion binding"/>
    <property type="evidence" value="ECO:0007669"/>
    <property type="project" value="InterPro"/>
</dbReference>
<dbReference type="SUPFAM" id="SSF51717">
    <property type="entry name" value="Dihydropteroate synthetase-like"/>
    <property type="match status" value="1"/>
</dbReference>
<feature type="binding site" evidence="7">
    <location>
        <position position="25"/>
    </location>
    <ligand>
        <name>[4Fe-4S] cluster</name>
        <dbReference type="ChEBI" id="CHEBI:49883"/>
    </ligand>
</feature>
<evidence type="ECO:0000313" key="10">
    <source>
        <dbReference type="Proteomes" id="UP000256329"/>
    </source>
</evidence>
<feature type="binding site" evidence="7">
    <location>
        <position position="20"/>
    </location>
    <ligand>
        <name>[4Fe-4S] cluster</name>
        <dbReference type="ChEBI" id="CHEBI:49883"/>
    </ligand>
</feature>
<organism evidence="9 10">
    <name type="scientific">Ammonifex thiophilus</name>
    <dbReference type="NCBI Taxonomy" id="444093"/>
    <lineage>
        <taxon>Bacteria</taxon>
        <taxon>Bacillati</taxon>
        <taxon>Bacillota</taxon>
        <taxon>Clostridia</taxon>
        <taxon>Thermoanaerobacterales</taxon>
        <taxon>Thermoanaerobacteraceae</taxon>
        <taxon>Ammonifex</taxon>
    </lineage>
</organism>
<feature type="domain" description="4Fe-4S" evidence="8">
    <location>
        <begin position="1"/>
        <end position="59"/>
    </location>
</feature>
<dbReference type="InterPro" id="IPR007202">
    <property type="entry name" value="4Fe-4S_dom"/>
</dbReference>
<evidence type="ECO:0000256" key="6">
    <source>
        <dbReference type="PIRSR" id="PIRSR000376-1"/>
    </source>
</evidence>
<sequence length="446" mass="48291">MGLTGLEIYKLLPKKNCKECGQPTCLAFAMQLAAGKASIEACPYVSEEAKAALGAASAPPIALVKIGVGDRALAIGDETVLFRHDKRFEHPPGLAILIPDDEGEERLRERLEAFQRLCFDRVGQIHCADMVALECRSGDPATFAAAVKAVLAATDWPLVLISENPEVQRAALEVAKERRPLIYAATRDNWEKFAALAKEFDVPLAVRGENLASLVELVNQVTGAGVSALVLDSGARRPNQVLADQTQIRRQALKRFRPFGFPTITFATDPDPATRVMEAALYIAKYAGIVVFASDDPAEVLPLVTLRLNIYTDPQKPIAVEPKVYEIGAVTPHSPVFVTTNFSLTYFCVASDVEASRVPSYILTVDTDGTSVLTAWAAGKFTPEKIAQALRESGIAEKVVHRKVIIPGGVAVLSGKLQELSGWEVLVGPRESSGIPAFLKQYWQSN</sequence>
<gene>
    <name evidence="9" type="ORF">DXX99_02155</name>
</gene>
<dbReference type="PANTHER" id="PTHR36214:SF3">
    <property type="entry name" value="ACETYL-COA DECARBONYLASE_SYNTHASE COMPLEX SUBUNIT GAMMA"/>
    <property type="match status" value="1"/>
</dbReference>
<feature type="binding site" evidence="6">
    <location>
        <begin position="369"/>
        <end position="372"/>
    </location>
    <ligand>
        <name>5-methoxybenzimidazolylcob(I)amide</name>
        <dbReference type="ChEBI" id="CHEBI:157765"/>
    </ligand>
</feature>
<evidence type="ECO:0000259" key="8">
    <source>
        <dbReference type="PROSITE" id="PS51656"/>
    </source>
</evidence>
<dbReference type="Pfam" id="PF04060">
    <property type="entry name" value="FeS"/>
    <property type="match status" value="1"/>
</dbReference>
<dbReference type="GO" id="GO:0046356">
    <property type="term" value="P:acetyl-CoA catabolic process"/>
    <property type="evidence" value="ECO:0007669"/>
    <property type="project" value="InterPro"/>
</dbReference>
<dbReference type="PROSITE" id="PS51656">
    <property type="entry name" value="4FE4S"/>
    <property type="match status" value="1"/>
</dbReference>
<feature type="binding site" evidence="6">
    <location>
        <position position="432"/>
    </location>
    <ligand>
        <name>5-methoxybenzimidazolylcob(I)amide</name>
        <dbReference type="ChEBI" id="CHEBI:157765"/>
    </ligand>
</feature>
<keyword evidence="4 7" id="KW-0411">Iron-sulfur</keyword>
<evidence type="ECO:0000256" key="1">
    <source>
        <dbReference type="ARBA" id="ARBA00022485"/>
    </source>
</evidence>
<feature type="binding site" evidence="7">
    <location>
        <position position="42"/>
    </location>
    <ligand>
        <name>[4Fe-4S] cluster</name>
        <dbReference type="ChEBI" id="CHEBI:49883"/>
    </ligand>
</feature>
<dbReference type="EMBL" id="QSLN01000001">
    <property type="protein sequence ID" value="RDV84864.1"/>
    <property type="molecule type" value="Genomic_DNA"/>
</dbReference>
<name>A0A3D8P6B5_9THEO</name>
<dbReference type="PIRSF" id="PIRSF000376">
    <property type="entry name" value="AcCoA_decarb_gamma"/>
    <property type="match status" value="1"/>
</dbReference>
<reference evidence="9 10" key="1">
    <citation type="submission" date="2018-08" db="EMBL/GenBank/DDBJ databases">
        <title>Form III RuBisCO-mediated autotrophy in Thermodesulfobium bacteria.</title>
        <authorList>
            <person name="Toshchakov S.V."/>
            <person name="Kublanov I.V."/>
            <person name="Frolov E."/>
            <person name="Bonch-Osmolovskaya E.A."/>
            <person name="Tourova T.P."/>
            <person name="Chernych N.A."/>
            <person name="Lebedinsky A.V."/>
        </authorList>
    </citation>
    <scope>NUCLEOTIDE SEQUENCE [LARGE SCALE GENOMIC DNA]</scope>
    <source>
        <strain evidence="9 10">SR</strain>
    </source>
</reference>
<keyword evidence="10" id="KW-1185">Reference proteome</keyword>
<evidence type="ECO:0000313" key="9">
    <source>
        <dbReference type="EMBL" id="RDV84864.1"/>
    </source>
</evidence>
<keyword evidence="1 7" id="KW-0004">4Fe-4S</keyword>
<feature type="binding site" evidence="6">
    <location>
        <position position="339"/>
    </location>
    <ligand>
        <name>5-methoxybenzimidazolylcob(I)amide</name>
        <dbReference type="ChEBI" id="CHEBI:157765"/>
    </ligand>
</feature>
<dbReference type="InterPro" id="IPR016041">
    <property type="entry name" value="Ac-CoA_synth_d_su_TIM-brl"/>
</dbReference>
<dbReference type="OrthoDB" id="140437at2"/>
<keyword evidence="2 7" id="KW-0479">Metal-binding</keyword>
<accession>A0A3D8P6B5</accession>
<keyword evidence="5" id="KW-0170">Cobalt</keyword>
<protein>
    <submittedName>
        <fullName evidence="9">Acetyl-CoA decarbonylase/synthase complex subunit gamma</fullName>
    </submittedName>
</protein>
<evidence type="ECO:0000256" key="3">
    <source>
        <dbReference type="ARBA" id="ARBA00023004"/>
    </source>
</evidence>
<dbReference type="InterPro" id="IPR011005">
    <property type="entry name" value="Dihydropteroate_synth-like_sf"/>
</dbReference>
<feature type="binding site" evidence="6">
    <location>
        <position position="345"/>
    </location>
    <ligand>
        <name>5-methoxybenzimidazolylcob(I)amide</name>
        <dbReference type="ChEBI" id="CHEBI:157765"/>
    </ligand>
</feature>
<dbReference type="Proteomes" id="UP000256329">
    <property type="component" value="Unassembled WGS sequence"/>
</dbReference>
<dbReference type="Pfam" id="PF03599">
    <property type="entry name" value="CdhD"/>
    <property type="match status" value="1"/>
</dbReference>
<dbReference type="GO" id="GO:0008168">
    <property type="term" value="F:methyltransferase activity"/>
    <property type="evidence" value="ECO:0007669"/>
    <property type="project" value="InterPro"/>
</dbReference>
<dbReference type="Gene3D" id="3.20.20.20">
    <property type="entry name" value="Dihydropteroate synthase-like"/>
    <property type="match status" value="1"/>
</dbReference>
<comment type="caution">
    <text evidence="9">The sequence shown here is derived from an EMBL/GenBank/DDBJ whole genome shotgun (WGS) entry which is preliminary data.</text>
</comment>
<dbReference type="InterPro" id="IPR051069">
    <property type="entry name" value="ACDS_complex_subunit"/>
</dbReference>
<dbReference type="PANTHER" id="PTHR36214">
    <property type="match status" value="1"/>
</dbReference>
<proteinExistence type="predicted"/>
<evidence type="ECO:0000256" key="5">
    <source>
        <dbReference type="ARBA" id="ARBA00023285"/>
    </source>
</evidence>
<dbReference type="AlphaFoldDB" id="A0A3D8P6B5"/>
<dbReference type="RefSeq" id="WP_115791857.1">
    <property type="nucleotide sequence ID" value="NZ_QSLN01000001.1"/>
</dbReference>
<evidence type="ECO:0000256" key="7">
    <source>
        <dbReference type="PIRSR" id="PIRSR000376-2"/>
    </source>
</evidence>
<dbReference type="NCBIfam" id="NF003195">
    <property type="entry name" value="PRK04165.1"/>
    <property type="match status" value="1"/>
</dbReference>
<dbReference type="Gene3D" id="3.40.50.11600">
    <property type="match status" value="1"/>
</dbReference>